<feature type="transmembrane region" description="Helical" evidence="6">
    <location>
        <begin position="7"/>
        <end position="28"/>
    </location>
</feature>
<evidence type="ECO:0000256" key="5">
    <source>
        <dbReference type="ARBA" id="ARBA00023136"/>
    </source>
</evidence>
<dbReference type="Proteomes" id="UP000750197">
    <property type="component" value="Unassembled WGS sequence"/>
</dbReference>
<dbReference type="EMBL" id="JAGVSJ010000001">
    <property type="protein sequence ID" value="MBX8630937.1"/>
    <property type="molecule type" value="Genomic_DNA"/>
</dbReference>
<feature type="transmembrane region" description="Helical" evidence="6">
    <location>
        <begin position="121"/>
        <end position="142"/>
    </location>
</feature>
<comment type="subcellular location">
    <subcellularLocation>
        <location evidence="1">Cell membrane</location>
        <topology evidence="1">Multi-pass membrane protein</topology>
    </subcellularLocation>
</comment>
<keyword evidence="2" id="KW-1003">Cell membrane</keyword>
<name>A0A8J7YHN5_9ARCH</name>
<feature type="transmembrane region" description="Helical" evidence="6">
    <location>
        <begin position="178"/>
        <end position="196"/>
    </location>
</feature>
<feature type="transmembrane region" description="Helical" evidence="6">
    <location>
        <begin position="265"/>
        <end position="282"/>
    </location>
</feature>
<feature type="transmembrane region" description="Helical" evidence="6">
    <location>
        <begin position="208"/>
        <end position="228"/>
    </location>
</feature>
<dbReference type="Proteomes" id="UP000716004">
    <property type="component" value="Unassembled WGS sequence"/>
</dbReference>
<dbReference type="Pfam" id="PF00892">
    <property type="entry name" value="EamA"/>
    <property type="match status" value="2"/>
</dbReference>
<feature type="transmembrane region" description="Helical" evidence="6">
    <location>
        <begin position="148"/>
        <end position="166"/>
    </location>
</feature>
<feature type="domain" description="EamA" evidence="7">
    <location>
        <begin position="9"/>
        <end position="137"/>
    </location>
</feature>
<dbReference type="AlphaFoldDB" id="A0A8J7YHN5"/>
<dbReference type="InterPro" id="IPR000620">
    <property type="entry name" value="EamA_dom"/>
</dbReference>
<dbReference type="InterPro" id="IPR050638">
    <property type="entry name" value="AA-Vitamin_Transporters"/>
</dbReference>
<protein>
    <submittedName>
        <fullName evidence="8">DMT family transporter</fullName>
    </submittedName>
</protein>
<dbReference type="PANTHER" id="PTHR32322:SF18">
    <property type="entry name" value="S-ADENOSYLMETHIONINE_S-ADENOSYLHOMOCYSTEINE TRANSPORTER"/>
    <property type="match status" value="1"/>
</dbReference>
<evidence type="ECO:0000313" key="10">
    <source>
        <dbReference type="Proteomes" id="UP000716004"/>
    </source>
</evidence>
<feature type="transmembrane region" description="Helical" evidence="6">
    <location>
        <begin position="240"/>
        <end position="259"/>
    </location>
</feature>
<keyword evidence="4 6" id="KW-1133">Transmembrane helix</keyword>
<comment type="caution">
    <text evidence="8">The sequence shown here is derived from an EMBL/GenBank/DDBJ whole genome shotgun (WGS) entry which is preliminary data.</text>
</comment>
<evidence type="ECO:0000313" key="9">
    <source>
        <dbReference type="EMBL" id="MBX8643149.1"/>
    </source>
</evidence>
<evidence type="ECO:0000256" key="2">
    <source>
        <dbReference type="ARBA" id="ARBA00022475"/>
    </source>
</evidence>
<organism evidence="8 10">
    <name type="scientific">Candidatus Sysuiplasma superficiale</name>
    <dbReference type="NCBI Taxonomy" id="2823368"/>
    <lineage>
        <taxon>Archaea</taxon>
        <taxon>Methanobacteriati</taxon>
        <taxon>Thermoplasmatota</taxon>
        <taxon>Thermoplasmata</taxon>
        <taxon>Candidatus Sysuiplasmatales</taxon>
        <taxon>Candidatus Sysuiplasmataceae</taxon>
        <taxon>Candidatus Sysuiplasma</taxon>
    </lineage>
</organism>
<feature type="domain" description="EamA" evidence="7">
    <location>
        <begin position="147"/>
        <end position="279"/>
    </location>
</feature>
<feature type="transmembrane region" description="Helical" evidence="6">
    <location>
        <begin position="97"/>
        <end position="114"/>
    </location>
</feature>
<dbReference type="EMBL" id="JAHEAC010000001">
    <property type="protein sequence ID" value="MBX8643149.1"/>
    <property type="molecule type" value="Genomic_DNA"/>
</dbReference>
<sequence>MSAARDSLYFTAMASMWALNYPLLKIALMYEAPLFVLFFRVLFGAVFSVAMIGGIRNFPRGLRDNVLIMMTGLMNSALFMGLWFLGENTESASLSSIIIYTFPIINVVLSYLFLGESITRFRAGGIAIGFAGLLIIFANQISVRLNTGLIYLVAAAIIWSVSAVIYKRYLNGRDVGAVNAMQFVYAVPFVLVWAASTERFVPAGINTVFLAIMLYMGFFGSAVAYLVYFTLIRRYDVSQISGMFFLVPALSVIFSFLLLHETNSIYTYTGLALISLGIYTGSRRGSGEELNELLSEEIAAVEKGIRKL</sequence>
<evidence type="ECO:0000256" key="3">
    <source>
        <dbReference type="ARBA" id="ARBA00022692"/>
    </source>
</evidence>
<dbReference type="SUPFAM" id="SSF103481">
    <property type="entry name" value="Multidrug resistance efflux transporter EmrE"/>
    <property type="match status" value="2"/>
</dbReference>
<accession>A0A8J7YHN5</accession>
<evidence type="ECO:0000313" key="8">
    <source>
        <dbReference type="EMBL" id="MBX8630937.1"/>
    </source>
</evidence>
<gene>
    <name evidence="8" type="ORF">J9259_00205</name>
    <name evidence="9" type="ORF">KIY12_00225</name>
</gene>
<keyword evidence="5 6" id="KW-0472">Membrane</keyword>
<reference evidence="8" key="1">
    <citation type="submission" date="2021-04" db="EMBL/GenBank/DDBJ databases">
        <title>Genomic insights into ecological role and evolution of a novel Thermoplasmata order Candidatus Sysuiplasmatales.</title>
        <authorList>
            <person name="Yuan Y."/>
        </authorList>
    </citation>
    <scope>NUCLEOTIDE SEQUENCE</scope>
    <source>
        <strain evidence="9">TUT19-bin139</strain>
        <strain evidence="8">YP2-bin.285</strain>
    </source>
</reference>
<proteinExistence type="predicted"/>
<dbReference type="PANTHER" id="PTHR32322">
    <property type="entry name" value="INNER MEMBRANE TRANSPORTER"/>
    <property type="match status" value="1"/>
</dbReference>
<evidence type="ECO:0000256" key="4">
    <source>
        <dbReference type="ARBA" id="ARBA00022989"/>
    </source>
</evidence>
<feature type="transmembrane region" description="Helical" evidence="6">
    <location>
        <begin position="66"/>
        <end position="85"/>
    </location>
</feature>
<evidence type="ECO:0000256" key="6">
    <source>
        <dbReference type="SAM" id="Phobius"/>
    </source>
</evidence>
<keyword evidence="3 6" id="KW-0812">Transmembrane</keyword>
<dbReference type="InterPro" id="IPR037185">
    <property type="entry name" value="EmrE-like"/>
</dbReference>
<dbReference type="GO" id="GO:0005886">
    <property type="term" value="C:plasma membrane"/>
    <property type="evidence" value="ECO:0007669"/>
    <property type="project" value="UniProtKB-SubCell"/>
</dbReference>
<evidence type="ECO:0000256" key="1">
    <source>
        <dbReference type="ARBA" id="ARBA00004651"/>
    </source>
</evidence>
<feature type="transmembrane region" description="Helical" evidence="6">
    <location>
        <begin position="34"/>
        <end position="54"/>
    </location>
</feature>
<evidence type="ECO:0000259" key="7">
    <source>
        <dbReference type="Pfam" id="PF00892"/>
    </source>
</evidence>